<dbReference type="AlphaFoldDB" id="R0J4T7"/>
<accession>R0J4T7</accession>
<feature type="compositionally biased region" description="Basic and acidic residues" evidence="1">
    <location>
        <begin position="50"/>
        <end position="72"/>
    </location>
</feature>
<evidence type="ECO:0000313" key="2">
    <source>
        <dbReference type="EMBL" id="EOA91945.1"/>
    </source>
</evidence>
<dbReference type="EMBL" id="KB908481">
    <property type="protein sequence ID" value="EOA91945.1"/>
    <property type="molecule type" value="Genomic_DNA"/>
</dbReference>
<dbReference type="GeneID" id="19401603"/>
<sequence>MTTDARTAASSQPPAASRQPPAHHHHHHHDGQAASQPASERGADGQQTDDAMRCDATRCDAMPARDPRRTSADPDADADARTGAGAGTGTGAGAGADAERDVLPQRPEPLPIAADGHPRPLSLSLSLSHSVLLRQSSPASRRIRSAPPVGRRPASPDYHPNLVHGAALPCDALGDAAQGRGALQAAARSLEGTALLGGGELVELSVVGLHVIQVCAQKPVSCRRFGVHGPCGGREEQW</sequence>
<proteinExistence type="predicted"/>
<dbReference type="HOGENOM" id="CLU_1166458_0_0_1"/>
<name>R0J4T7_EXST2</name>
<feature type="region of interest" description="Disordered" evidence="1">
    <location>
        <begin position="134"/>
        <end position="157"/>
    </location>
</feature>
<dbReference type="RefSeq" id="XP_008020947.1">
    <property type="nucleotide sequence ID" value="XM_008022756.1"/>
</dbReference>
<feature type="compositionally biased region" description="Gly residues" evidence="1">
    <location>
        <begin position="84"/>
        <end position="94"/>
    </location>
</feature>
<evidence type="ECO:0000256" key="1">
    <source>
        <dbReference type="SAM" id="MobiDB-lite"/>
    </source>
</evidence>
<feature type="region of interest" description="Disordered" evidence="1">
    <location>
        <begin position="1"/>
        <end position="97"/>
    </location>
</feature>
<dbReference type="Proteomes" id="UP000016935">
    <property type="component" value="Unassembled WGS sequence"/>
</dbReference>
<organism evidence="2 3">
    <name type="scientific">Exserohilum turcicum (strain 28A)</name>
    <name type="common">Northern leaf blight fungus</name>
    <name type="synonym">Setosphaeria turcica</name>
    <dbReference type="NCBI Taxonomy" id="671987"/>
    <lineage>
        <taxon>Eukaryota</taxon>
        <taxon>Fungi</taxon>
        <taxon>Dikarya</taxon>
        <taxon>Ascomycota</taxon>
        <taxon>Pezizomycotina</taxon>
        <taxon>Dothideomycetes</taxon>
        <taxon>Pleosporomycetidae</taxon>
        <taxon>Pleosporales</taxon>
        <taxon>Pleosporineae</taxon>
        <taxon>Pleosporaceae</taxon>
        <taxon>Exserohilum</taxon>
    </lineage>
</organism>
<reference evidence="2 3" key="1">
    <citation type="journal article" date="2012" name="PLoS Pathog.">
        <title>Diverse lifestyles and strategies of plant pathogenesis encoded in the genomes of eighteen Dothideomycetes fungi.</title>
        <authorList>
            <person name="Ohm R.A."/>
            <person name="Feau N."/>
            <person name="Henrissat B."/>
            <person name="Schoch C.L."/>
            <person name="Horwitz B.A."/>
            <person name="Barry K.W."/>
            <person name="Condon B.J."/>
            <person name="Copeland A.C."/>
            <person name="Dhillon B."/>
            <person name="Glaser F."/>
            <person name="Hesse C.N."/>
            <person name="Kosti I."/>
            <person name="LaButti K."/>
            <person name="Lindquist E.A."/>
            <person name="Lucas S."/>
            <person name="Salamov A.A."/>
            <person name="Bradshaw R.E."/>
            <person name="Ciuffetti L."/>
            <person name="Hamelin R.C."/>
            <person name="Kema G.H.J."/>
            <person name="Lawrence C."/>
            <person name="Scott J.A."/>
            <person name="Spatafora J.W."/>
            <person name="Turgeon B.G."/>
            <person name="de Wit P.J.G.M."/>
            <person name="Zhong S."/>
            <person name="Goodwin S.B."/>
            <person name="Grigoriev I.V."/>
        </authorList>
    </citation>
    <scope>NUCLEOTIDE SEQUENCE [LARGE SCALE GENOMIC DNA]</scope>
    <source>
        <strain evidence="3">28A</strain>
    </source>
</reference>
<reference evidence="2 3" key="2">
    <citation type="journal article" date="2013" name="PLoS Genet.">
        <title>Comparative genome structure, secondary metabolite, and effector coding capacity across Cochliobolus pathogens.</title>
        <authorList>
            <person name="Condon B.J."/>
            <person name="Leng Y."/>
            <person name="Wu D."/>
            <person name="Bushley K.E."/>
            <person name="Ohm R.A."/>
            <person name="Otillar R."/>
            <person name="Martin J."/>
            <person name="Schackwitz W."/>
            <person name="Grimwood J."/>
            <person name="MohdZainudin N."/>
            <person name="Xue C."/>
            <person name="Wang R."/>
            <person name="Manning V.A."/>
            <person name="Dhillon B."/>
            <person name="Tu Z.J."/>
            <person name="Steffenson B.J."/>
            <person name="Salamov A."/>
            <person name="Sun H."/>
            <person name="Lowry S."/>
            <person name="LaButti K."/>
            <person name="Han J."/>
            <person name="Copeland A."/>
            <person name="Lindquist E."/>
            <person name="Barry K."/>
            <person name="Schmutz J."/>
            <person name="Baker S.E."/>
            <person name="Ciuffetti L.M."/>
            <person name="Grigoriev I.V."/>
            <person name="Zhong S."/>
            <person name="Turgeon B.G."/>
        </authorList>
    </citation>
    <scope>NUCLEOTIDE SEQUENCE [LARGE SCALE GENOMIC DNA]</scope>
    <source>
        <strain evidence="3">28A</strain>
    </source>
</reference>
<evidence type="ECO:0000313" key="3">
    <source>
        <dbReference type="Proteomes" id="UP000016935"/>
    </source>
</evidence>
<gene>
    <name evidence="2" type="ORF">SETTUDRAFT_178298</name>
</gene>
<protein>
    <submittedName>
        <fullName evidence="2">Uncharacterized protein</fullName>
    </submittedName>
</protein>
<feature type="compositionally biased region" description="Low complexity" evidence="1">
    <location>
        <begin position="8"/>
        <end position="20"/>
    </location>
</feature>
<feature type="compositionally biased region" description="Low complexity" evidence="1">
    <location>
        <begin position="134"/>
        <end position="148"/>
    </location>
</feature>
<keyword evidence="3" id="KW-1185">Reference proteome</keyword>